<sequence length="297" mass="33058">MPSPLASDQGTIPFSFQGATYQTWYKVYGSLTDCTRTPLVVLHGGPGITHDYLTPLSDLASSASIPVIVYDQLGNGRSTHVKDKDDSFWTIDLFVDELVNLLTYLRIQDNFDILGHSWGGVLASELIVRRRPEGLRHLILSNSLASMSLWDDSLGRLAAKFPQDVQDGLATGFDNPPLGRPALAKFHAVHGCTVKPVPQDVERTISQGWDDLTVTRAMEKVTRKWSIIDQLPSFPRIPTLVINGSADMSQDDVIAPFVSDIQGAQWVQFQKSSHMPFWEERAEYMDVVEGFLRGRAE</sequence>
<accession>A0ACB8A0C5</accession>
<protein>
    <submittedName>
        <fullName evidence="1">Proline-specific peptidase</fullName>
    </submittedName>
</protein>
<evidence type="ECO:0000313" key="1">
    <source>
        <dbReference type="EMBL" id="KAH7906879.1"/>
    </source>
</evidence>
<keyword evidence="2" id="KW-1185">Reference proteome</keyword>
<dbReference type="EMBL" id="MU267964">
    <property type="protein sequence ID" value="KAH7906879.1"/>
    <property type="molecule type" value="Genomic_DNA"/>
</dbReference>
<organism evidence="1 2">
    <name type="scientific">Hygrophoropsis aurantiaca</name>
    <dbReference type="NCBI Taxonomy" id="72124"/>
    <lineage>
        <taxon>Eukaryota</taxon>
        <taxon>Fungi</taxon>
        <taxon>Dikarya</taxon>
        <taxon>Basidiomycota</taxon>
        <taxon>Agaricomycotina</taxon>
        <taxon>Agaricomycetes</taxon>
        <taxon>Agaricomycetidae</taxon>
        <taxon>Boletales</taxon>
        <taxon>Coniophorineae</taxon>
        <taxon>Hygrophoropsidaceae</taxon>
        <taxon>Hygrophoropsis</taxon>
    </lineage>
</organism>
<name>A0ACB8A0C5_9AGAM</name>
<gene>
    <name evidence="1" type="ORF">BJ138DRAFT_567189</name>
</gene>
<evidence type="ECO:0000313" key="2">
    <source>
        <dbReference type="Proteomes" id="UP000790377"/>
    </source>
</evidence>
<reference evidence="1" key="1">
    <citation type="journal article" date="2021" name="New Phytol.">
        <title>Evolutionary innovations through gain and loss of genes in the ectomycorrhizal Boletales.</title>
        <authorList>
            <person name="Wu G."/>
            <person name="Miyauchi S."/>
            <person name="Morin E."/>
            <person name="Kuo A."/>
            <person name="Drula E."/>
            <person name="Varga T."/>
            <person name="Kohler A."/>
            <person name="Feng B."/>
            <person name="Cao Y."/>
            <person name="Lipzen A."/>
            <person name="Daum C."/>
            <person name="Hundley H."/>
            <person name="Pangilinan J."/>
            <person name="Johnson J."/>
            <person name="Barry K."/>
            <person name="LaButti K."/>
            <person name="Ng V."/>
            <person name="Ahrendt S."/>
            <person name="Min B."/>
            <person name="Choi I.G."/>
            <person name="Park H."/>
            <person name="Plett J.M."/>
            <person name="Magnuson J."/>
            <person name="Spatafora J.W."/>
            <person name="Nagy L.G."/>
            <person name="Henrissat B."/>
            <person name="Grigoriev I.V."/>
            <person name="Yang Z.L."/>
            <person name="Xu J."/>
            <person name="Martin F.M."/>
        </authorList>
    </citation>
    <scope>NUCLEOTIDE SEQUENCE</scope>
    <source>
        <strain evidence="1">ATCC 28755</strain>
    </source>
</reference>
<comment type="caution">
    <text evidence="1">The sequence shown here is derived from an EMBL/GenBank/DDBJ whole genome shotgun (WGS) entry which is preliminary data.</text>
</comment>
<dbReference type="Proteomes" id="UP000790377">
    <property type="component" value="Unassembled WGS sequence"/>
</dbReference>
<proteinExistence type="predicted"/>